<keyword evidence="2 9" id="KW-0328">Glycosyltransferase</keyword>
<dbReference type="OrthoDB" id="66418at2759"/>
<dbReference type="EC" id="2.4.2.31" evidence="9"/>
<feature type="repeat" description="TPR" evidence="8">
    <location>
        <begin position="606"/>
        <end position="639"/>
    </location>
</feature>
<feature type="repeat" description="TPR" evidence="8">
    <location>
        <begin position="438"/>
        <end position="471"/>
    </location>
</feature>
<keyword evidence="12" id="KW-1185">Reference proteome</keyword>
<evidence type="ECO:0000256" key="7">
    <source>
        <dbReference type="ARBA" id="ARBA00047597"/>
    </source>
</evidence>
<feature type="repeat" description="TPR" evidence="8">
    <location>
        <begin position="690"/>
        <end position="723"/>
    </location>
</feature>
<dbReference type="PROSITE" id="PS51996">
    <property type="entry name" value="TR_MART"/>
    <property type="match status" value="1"/>
</dbReference>
<evidence type="ECO:0000313" key="11">
    <source>
        <dbReference type="EMBL" id="CAF3798611.1"/>
    </source>
</evidence>
<evidence type="ECO:0000313" key="12">
    <source>
        <dbReference type="Proteomes" id="UP000663829"/>
    </source>
</evidence>
<dbReference type="SUPFAM" id="SSF48452">
    <property type="entry name" value="TPR-like"/>
    <property type="match status" value="3"/>
</dbReference>
<keyword evidence="9" id="KW-0520">NAD</keyword>
<keyword evidence="3 9" id="KW-0808">Transferase</keyword>
<feature type="repeat" description="TPR" evidence="8">
    <location>
        <begin position="564"/>
        <end position="597"/>
    </location>
</feature>
<evidence type="ECO:0000313" key="10">
    <source>
        <dbReference type="EMBL" id="CAF1027563.1"/>
    </source>
</evidence>
<comment type="similarity">
    <text evidence="1 9">Belongs to the Arg-specific ADP-ribosyltransferase family.</text>
</comment>
<dbReference type="EMBL" id="CAJOBC010003745">
    <property type="protein sequence ID" value="CAF3798611.1"/>
    <property type="molecule type" value="Genomic_DNA"/>
</dbReference>
<evidence type="ECO:0000256" key="1">
    <source>
        <dbReference type="ARBA" id="ARBA00009558"/>
    </source>
</evidence>
<dbReference type="Proteomes" id="UP000681722">
    <property type="component" value="Unassembled WGS sequence"/>
</dbReference>
<keyword evidence="9" id="KW-0521">NADP</keyword>
<keyword evidence="6 8" id="KW-0802">TPR repeat</keyword>
<reference evidence="10" key="1">
    <citation type="submission" date="2021-02" db="EMBL/GenBank/DDBJ databases">
        <authorList>
            <person name="Nowell W R."/>
        </authorList>
    </citation>
    <scope>NUCLEOTIDE SEQUENCE</scope>
</reference>
<name>A0A814IT00_9BILA</name>
<dbReference type="PROSITE" id="PS50005">
    <property type="entry name" value="TPR"/>
    <property type="match status" value="10"/>
</dbReference>
<protein>
    <recommendedName>
        <fullName evidence="9">NAD(P)(+)--arginine ADP-ribosyltransferase</fullName>
        <ecNumber evidence="9">2.4.2.31</ecNumber>
    </recommendedName>
    <alternativeName>
        <fullName evidence="9">Mono(ADP-ribosyl)transferase</fullName>
    </alternativeName>
</protein>
<dbReference type="EMBL" id="CAJNOQ010003745">
    <property type="protein sequence ID" value="CAF1027563.1"/>
    <property type="molecule type" value="Genomic_DNA"/>
</dbReference>
<feature type="repeat" description="TPR" evidence="8">
    <location>
        <begin position="806"/>
        <end position="839"/>
    </location>
</feature>
<feature type="repeat" description="TPR" evidence="8">
    <location>
        <begin position="648"/>
        <end position="681"/>
    </location>
</feature>
<organism evidence="10 12">
    <name type="scientific">Didymodactylos carnosus</name>
    <dbReference type="NCBI Taxonomy" id="1234261"/>
    <lineage>
        <taxon>Eukaryota</taxon>
        <taxon>Metazoa</taxon>
        <taxon>Spiralia</taxon>
        <taxon>Gnathifera</taxon>
        <taxon>Rotifera</taxon>
        <taxon>Eurotatoria</taxon>
        <taxon>Bdelloidea</taxon>
        <taxon>Philodinida</taxon>
        <taxon>Philodinidae</taxon>
        <taxon>Didymodactylos</taxon>
    </lineage>
</organism>
<dbReference type="AlphaFoldDB" id="A0A814IT00"/>
<dbReference type="InterPro" id="IPR000768">
    <property type="entry name" value="ART"/>
</dbReference>
<feature type="repeat" description="TPR" evidence="8">
    <location>
        <begin position="885"/>
        <end position="918"/>
    </location>
</feature>
<dbReference type="Pfam" id="PF01129">
    <property type="entry name" value="ART"/>
    <property type="match status" value="1"/>
</dbReference>
<dbReference type="GO" id="GO:0016779">
    <property type="term" value="F:nucleotidyltransferase activity"/>
    <property type="evidence" value="ECO:0007669"/>
    <property type="project" value="UniProtKB-KW"/>
</dbReference>
<feature type="repeat" description="TPR" evidence="8">
    <location>
        <begin position="768"/>
        <end position="801"/>
    </location>
</feature>
<dbReference type="Pfam" id="PF13374">
    <property type="entry name" value="TPR_10"/>
    <property type="match status" value="1"/>
</dbReference>
<evidence type="ECO:0000256" key="5">
    <source>
        <dbReference type="ARBA" id="ARBA00022737"/>
    </source>
</evidence>
<feature type="repeat" description="TPR" evidence="8">
    <location>
        <begin position="479"/>
        <end position="512"/>
    </location>
</feature>
<comment type="catalytic activity">
    <reaction evidence="7 9">
        <text>L-arginyl-[protein] + NAD(+) = N(omega)-(ADP-D-ribosyl)-L-arginyl-[protein] + nicotinamide + H(+)</text>
        <dbReference type="Rhea" id="RHEA:19149"/>
        <dbReference type="Rhea" id="RHEA-COMP:10532"/>
        <dbReference type="Rhea" id="RHEA-COMP:15087"/>
        <dbReference type="ChEBI" id="CHEBI:15378"/>
        <dbReference type="ChEBI" id="CHEBI:17154"/>
        <dbReference type="ChEBI" id="CHEBI:29965"/>
        <dbReference type="ChEBI" id="CHEBI:57540"/>
        <dbReference type="ChEBI" id="CHEBI:142554"/>
        <dbReference type="EC" id="2.4.2.31"/>
    </reaction>
</comment>
<dbReference type="PANTHER" id="PTHR45641">
    <property type="entry name" value="TETRATRICOPEPTIDE REPEAT PROTEIN (AFU_ORTHOLOGUE AFUA_6G03870)"/>
    <property type="match status" value="1"/>
</dbReference>
<dbReference type="SUPFAM" id="SSF56399">
    <property type="entry name" value="ADP-ribosylation"/>
    <property type="match status" value="1"/>
</dbReference>
<dbReference type="Pfam" id="PF13181">
    <property type="entry name" value="TPR_8"/>
    <property type="match status" value="1"/>
</dbReference>
<dbReference type="Gene3D" id="3.90.176.10">
    <property type="entry name" value="Toxin ADP-ribosyltransferase, Chain A, domain 1"/>
    <property type="match status" value="1"/>
</dbReference>
<evidence type="ECO:0000256" key="9">
    <source>
        <dbReference type="RuleBase" id="RU361228"/>
    </source>
</evidence>
<feature type="repeat" description="TPR" evidence="8">
    <location>
        <begin position="843"/>
        <end position="876"/>
    </location>
</feature>
<dbReference type="PANTHER" id="PTHR45641:SF19">
    <property type="entry name" value="NEPHROCYSTIN-3"/>
    <property type="match status" value="1"/>
</dbReference>
<evidence type="ECO:0000256" key="8">
    <source>
        <dbReference type="PROSITE-ProRule" id="PRU00339"/>
    </source>
</evidence>
<evidence type="ECO:0000256" key="6">
    <source>
        <dbReference type="ARBA" id="ARBA00022803"/>
    </source>
</evidence>
<dbReference type="InterPro" id="IPR019734">
    <property type="entry name" value="TPR_rpt"/>
</dbReference>
<accession>A0A814IT00</accession>
<dbReference type="PROSITE" id="PS50293">
    <property type="entry name" value="TPR_REGION"/>
    <property type="match status" value="1"/>
</dbReference>
<keyword evidence="4" id="KW-0548">Nucleotidyltransferase</keyword>
<dbReference type="Proteomes" id="UP000663829">
    <property type="component" value="Unassembled WGS sequence"/>
</dbReference>
<dbReference type="Pfam" id="PF13176">
    <property type="entry name" value="TPR_7"/>
    <property type="match status" value="1"/>
</dbReference>
<dbReference type="SMART" id="SM00028">
    <property type="entry name" value="TPR"/>
    <property type="match status" value="13"/>
</dbReference>
<evidence type="ECO:0000256" key="2">
    <source>
        <dbReference type="ARBA" id="ARBA00022676"/>
    </source>
</evidence>
<dbReference type="Gene3D" id="1.25.40.10">
    <property type="entry name" value="Tetratricopeptide repeat domain"/>
    <property type="match status" value="4"/>
</dbReference>
<keyword evidence="5" id="KW-0677">Repeat</keyword>
<dbReference type="InterPro" id="IPR011990">
    <property type="entry name" value="TPR-like_helical_dom_sf"/>
</dbReference>
<evidence type="ECO:0000256" key="3">
    <source>
        <dbReference type="ARBA" id="ARBA00022679"/>
    </source>
</evidence>
<dbReference type="GO" id="GO:0106274">
    <property type="term" value="F:NAD+-protein-arginine ADP-ribosyltransferase activity"/>
    <property type="evidence" value="ECO:0007669"/>
    <property type="project" value="UniProtKB-EC"/>
</dbReference>
<gene>
    <name evidence="10" type="ORF">GPM918_LOCUS15108</name>
    <name evidence="11" type="ORF">SRO942_LOCUS15108</name>
</gene>
<sequence length="946" mass="108262">MAGEQQPNFEDFLVAWLDTNIEKPDTLCDRKTQLSSIINRVKQFDNPVDCINYISTIDEEQIFLITSGALGETTVPLVHDCSSVVCIYIYCSYKEKHENWTKRFAKIREVCVDREILLKRLISDVTLYSKALSAPISLFKHEDREYSVRNLSKESAMFMWFQLLFDTLLDSKQTEDSKNEMLTICEEQYKDNEIELIKISEFRHQYSAETAIKWYTRDCFLYRLLNKALRTQNIDFIFSYRFFIIDLYNALLKLYSLPSSVKVINVYRGQMIGVEELQKLQDNVGGFISINTFLSTTKDCGVASDFSGNGGGRPFFESIVYDIQVVEGNSTTKPFAEIQSLSYIEDESEVLFSVGTVFKIESVEQVTDKLWYVKLILSSEGNEQLKEVTRYLRSEIDERPTLITLGNFLSEMGDYDRAAKYYTMLLRELEAGNSEDVGAVLCAIGSLYFRKGEYKQSLEYHEKALEKLATLPEVHPDLATAFNSIGMVYYELNKFDVAMIYYLKALEVHKRVLSDTNDPFISADLNNIALVQIQTGHIQEALENLEKTLQMRLLILPADHPLLSHTYLNMGSLYSKVKDYSSALKMYDNALKIQLKTLPLTHPDLAKTYVNTAQIYSSQREYSKALELNQNALDIQLAMTPLNNRDLSNTYRNMAMVYVNTEDQLSALQTYSKALQLEQTCQPVDIEVVSAIHNNIGTIYFKNNDNERALEHFTDALNVLPSDHPNRFMTFNNIATVHFNSGNYLLSLECYQKVIDSLDFPRITGDLATIYNNVGLIYLMTEQNDLAIENFLKVLESNNLSTEMKVKTFCNIGEAFMGKDESDSALINYEKALELSPNHENVANIYQSMGVIYHCREEFEKALVNYRRAVEIQLATVPPNSQAISVAYSNIGMACQDNGDYVEALSNFQKVLDVEMSSESPDDETIETMRSYTDDIKCRLENKQSE</sequence>
<comment type="caution">
    <text evidence="10">The sequence shown here is derived from an EMBL/GenBank/DDBJ whole genome shotgun (WGS) entry which is preliminary data.</text>
</comment>
<dbReference type="Pfam" id="PF13424">
    <property type="entry name" value="TPR_12"/>
    <property type="match status" value="4"/>
</dbReference>
<proteinExistence type="inferred from homology"/>
<evidence type="ECO:0000256" key="4">
    <source>
        <dbReference type="ARBA" id="ARBA00022695"/>
    </source>
</evidence>